<feature type="binding site" evidence="6">
    <location>
        <position position="62"/>
    </location>
    <ligand>
        <name>Zn(2+)</name>
        <dbReference type="ChEBI" id="CHEBI:29105"/>
        <note>catalytic</note>
    </ligand>
</feature>
<dbReference type="PANTHER" id="PTHR10127">
    <property type="entry name" value="DISCOIDIN, CUB, EGF, LAMININ , AND ZINC METALLOPROTEASE DOMAIN CONTAINING"/>
    <property type="match status" value="1"/>
</dbReference>
<dbReference type="GO" id="GO:0006508">
    <property type="term" value="P:proteolysis"/>
    <property type="evidence" value="ECO:0007669"/>
    <property type="project" value="UniProtKB-KW"/>
</dbReference>
<sequence length="119" mass="13713">EPKNKNWFRENGYKSNYYILINKGSGCSTSGFGTEEGPVSLQPCFYYTINTHELLHTLGGIHTQQIPRRNNYITISPDNIQDYLQFTYTKLQGPRYVDEGFDSESSLLYTAKTWTRNGL</sequence>
<evidence type="ECO:0000256" key="6">
    <source>
        <dbReference type="PROSITE-ProRule" id="PRU01211"/>
    </source>
</evidence>
<evidence type="ECO:0000259" key="7">
    <source>
        <dbReference type="PROSITE" id="PS51864"/>
    </source>
</evidence>
<dbReference type="Pfam" id="PF01400">
    <property type="entry name" value="Astacin"/>
    <property type="match status" value="1"/>
</dbReference>
<dbReference type="GO" id="GO:0004222">
    <property type="term" value="F:metalloendopeptidase activity"/>
    <property type="evidence" value="ECO:0007669"/>
    <property type="project" value="UniProtKB-UniRule"/>
</dbReference>
<dbReference type="EMBL" id="HACG01010167">
    <property type="protein sequence ID" value="CEK57032.1"/>
    <property type="molecule type" value="Transcribed_RNA"/>
</dbReference>
<gene>
    <name evidence="8" type="primary">ORF29134</name>
</gene>
<feature type="binding site" evidence="6">
    <location>
        <position position="52"/>
    </location>
    <ligand>
        <name>Zn(2+)</name>
        <dbReference type="ChEBI" id="CHEBI:29105"/>
        <note>catalytic</note>
    </ligand>
</feature>
<keyword evidence="5 6" id="KW-0482">Metalloprotease</keyword>
<keyword evidence="2 6" id="KW-0479">Metal-binding</keyword>
<comment type="cofactor">
    <cofactor evidence="6">
        <name>Zn(2+)</name>
        <dbReference type="ChEBI" id="CHEBI:29105"/>
    </cofactor>
    <text evidence="6">Binds 1 zinc ion per subunit.</text>
</comment>
<dbReference type="SUPFAM" id="SSF55486">
    <property type="entry name" value="Metalloproteases ('zincins'), catalytic domain"/>
    <property type="match status" value="1"/>
</dbReference>
<dbReference type="InterPro" id="IPR024079">
    <property type="entry name" value="MetalloPept_cat_dom_sf"/>
</dbReference>
<feature type="domain" description="Peptidase M12A" evidence="7">
    <location>
        <begin position="1"/>
        <end position="119"/>
    </location>
</feature>
<evidence type="ECO:0000256" key="1">
    <source>
        <dbReference type="ARBA" id="ARBA00022670"/>
    </source>
</evidence>
<reference evidence="8" key="1">
    <citation type="submission" date="2014-12" db="EMBL/GenBank/DDBJ databases">
        <title>Insight into the proteome of Arion vulgaris.</title>
        <authorList>
            <person name="Aradska J."/>
            <person name="Bulat T."/>
            <person name="Smidak R."/>
            <person name="Sarate P."/>
            <person name="Gangsoo J."/>
            <person name="Sialana F."/>
            <person name="Bilban M."/>
            <person name="Lubec G."/>
        </authorList>
    </citation>
    <scope>NUCLEOTIDE SEQUENCE</scope>
    <source>
        <tissue evidence="8">Skin</tissue>
    </source>
</reference>
<evidence type="ECO:0000313" key="8">
    <source>
        <dbReference type="EMBL" id="CEK57032.1"/>
    </source>
</evidence>
<keyword evidence="1 6" id="KW-0645">Protease</keyword>
<evidence type="ECO:0000256" key="4">
    <source>
        <dbReference type="ARBA" id="ARBA00022833"/>
    </source>
</evidence>
<feature type="binding site" evidence="6">
    <location>
        <position position="56"/>
    </location>
    <ligand>
        <name>Zn(2+)</name>
        <dbReference type="ChEBI" id="CHEBI:29105"/>
        <note>catalytic</note>
    </ligand>
</feature>
<feature type="non-terminal residue" evidence="8">
    <location>
        <position position="119"/>
    </location>
</feature>
<dbReference type="Gene3D" id="3.40.390.10">
    <property type="entry name" value="Collagenase (Catalytic Domain)"/>
    <property type="match status" value="1"/>
</dbReference>
<protein>
    <recommendedName>
        <fullName evidence="7">Peptidase M12A domain-containing protein</fullName>
    </recommendedName>
</protein>
<dbReference type="InterPro" id="IPR001506">
    <property type="entry name" value="Peptidase_M12A"/>
</dbReference>
<feature type="non-terminal residue" evidence="8">
    <location>
        <position position="1"/>
    </location>
</feature>
<dbReference type="AlphaFoldDB" id="A0A0B6YLI1"/>
<keyword evidence="4 6" id="KW-0862">Zinc</keyword>
<evidence type="ECO:0000256" key="5">
    <source>
        <dbReference type="ARBA" id="ARBA00023049"/>
    </source>
</evidence>
<accession>A0A0B6YLI1</accession>
<evidence type="ECO:0000256" key="2">
    <source>
        <dbReference type="ARBA" id="ARBA00022723"/>
    </source>
</evidence>
<name>A0A0B6YLI1_9EUPU</name>
<dbReference type="PROSITE" id="PS51864">
    <property type="entry name" value="ASTACIN"/>
    <property type="match status" value="1"/>
</dbReference>
<dbReference type="PANTHER" id="PTHR10127:SF780">
    <property type="entry name" value="METALLOENDOPEPTIDASE"/>
    <property type="match status" value="1"/>
</dbReference>
<feature type="active site" evidence="6">
    <location>
        <position position="53"/>
    </location>
</feature>
<evidence type="ECO:0000256" key="3">
    <source>
        <dbReference type="ARBA" id="ARBA00022801"/>
    </source>
</evidence>
<organism evidence="8">
    <name type="scientific">Arion vulgaris</name>
    <dbReference type="NCBI Taxonomy" id="1028688"/>
    <lineage>
        <taxon>Eukaryota</taxon>
        <taxon>Metazoa</taxon>
        <taxon>Spiralia</taxon>
        <taxon>Lophotrochozoa</taxon>
        <taxon>Mollusca</taxon>
        <taxon>Gastropoda</taxon>
        <taxon>Heterobranchia</taxon>
        <taxon>Euthyneura</taxon>
        <taxon>Panpulmonata</taxon>
        <taxon>Eupulmonata</taxon>
        <taxon>Stylommatophora</taxon>
        <taxon>Helicina</taxon>
        <taxon>Arionoidea</taxon>
        <taxon>Arionidae</taxon>
        <taxon>Arion</taxon>
    </lineage>
</organism>
<keyword evidence="3 6" id="KW-0378">Hydrolase</keyword>
<proteinExistence type="predicted"/>
<dbReference type="GO" id="GO:0008270">
    <property type="term" value="F:zinc ion binding"/>
    <property type="evidence" value="ECO:0007669"/>
    <property type="project" value="UniProtKB-UniRule"/>
</dbReference>
<comment type="caution">
    <text evidence="6">Lacks conserved residue(s) required for the propagation of feature annotation.</text>
</comment>